<reference evidence="3" key="2">
    <citation type="journal article" date="2017" name="Nat. Plants">
        <title>The Aegilops tauschii genome reveals multiple impacts of transposons.</title>
        <authorList>
            <person name="Zhao G."/>
            <person name="Zou C."/>
            <person name="Li K."/>
            <person name="Wang K."/>
            <person name="Li T."/>
            <person name="Gao L."/>
            <person name="Zhang X."/>
            <person name="Wang H."/>
            <person name="Yang Z."/>
            <person name="Liu X."/>
            <person name="Jiang W."/>
            <person name="Mao L."/>
            <person name="Kong X."/>
            <person name="Jiao Y."/>
            <person name="Jia J."/>
        </authorList>
    </citation>
    <scope>NUCLEOTIDE SEQUENCE [LARGE SCALE GENOMIC DNA]</scope>
    <source>
        <strain evidence="3">cv. AL8/78</strain>
    </source>
</reference>
<dbReference type="AlphaFoldDB" id="A0A453SIT9"/>
<sequence>ATQWPHPSLTQTDQPALQGAHCHFEATLHDAFCPLRWRQIRYTRNTPLRKWKLCHPEKPPQAASPAKALARSAPLLQDLLLPLPPLTTTPLMDGDRVRARRRADEEAGERPLKVVFASPAEHFTDSAPIGNGSLGAMVWGGVASEKLQLNLDTLWSGVPGDYTDPKAPAALAAVRKLVDEGRFVDATNAASGLFGGLTEVCYMPWCSALHVGACY</sequence>
<dbReference type="EnsemblPlants" id="AET7Gv20953000.19">
    <property type="protein sequence ID" value="AET7Gv20953000.19"/>
    <property type="gene ID" value="AET7Gv20953000"/>
</dbReference>
<evidence type="ECO:0000259" key="1">
    <source>
        <dbReference type="Pfam" id="PF14498"/>
    </source>
</evidence>
<dbReference type="Gramene" id="AET7Gv20953000.19">
    <property type="protein sequence ID" value="AET7Gv20953000.19"/>
    <property type="gene ID" value="AET7Gv20953000"/>
</dbReference>
<dbReference type="GO" id="GO:0004560">
    <property type="term" value="F:alpha-L-fucosidase activity"/>
    <property type="evidence" value="ECO:0007669"/>
    <property type="project" value="TreeGrafter"/>
</dbReference>
<dbReference type="PANTHER" id="PTHR31084">
    <property type="entry name" value="ALPHA-L-FUCOSIDASE 2"/>
    <property type="match status" value="1"/>
</dbReference>
<organism evidence="2 3">
    <name type="scientific">Aegilops tauschii subsp. strangulata</name>
    <name type="common">Goatgrass</name>
    <dbReference type="NCBI Taxonomy" id="200361"/>
    <lineage>
        <taxon>Eukaryota</taxon>
        <taxon>Viridiplantae</taxon>
        <taxon>Streptophyta</taxon>
        <taxon>Embryophyta</taxon>
        <taxon>Tracheophyta</taxon>
        <taxon>Spermatophyta</taxon>
        <taxon>Magnoliopsida</taxon>
        <taxon>Liliopsida</taxon>
        <taxon>Poales</taxon>
        <taxon>Poaceae</taxon>
        <taxon>BOP clade</taxon>
        <taxon>Pooideae</taxon>
        <taxon>Triticodae</taxon>
        <taxon>Triticeae</taxon>
        <taxon>Triticinae</taxon>
        <taxon>Aegilops</taxon>
    </lineage>
</organism>
<accession>A0A453SIT9</accession>
<dbReference type="Pfam" id="PF14498">
    <property type="entry name" value="Glyco_hyd_65N_2"/>
    <property type="match status" value="1"/>
</dbReference>
<dbReference type="PANTHER" id="PTHR31084:SF14">
    <property type="entry name" value="SECRETED PROTEIN, PUTATIVE, EXPRESSED-RELATED"/>
    <property type="match status" value="1"/>
</dbReference>
<evidence type="ECO:0000313" key="3">
    <source>
        <dbReference type="Proteomes" id="UP000015105"/>
    </source>
</evidence>
<dbReference type="InterPro" id="IPR027414">
    <property type="entry name" value="GH95_N_dom"/>
</dbReference>
<proteinExistence type="predicted"/>
<dbReference type="Gene3D" id="2.70.98.50">
    <property type="entry name" value="putative glycoside hydrolase family protein from bacillus halodurans"/>
    <property type="match status" value="1"/>
</dbReference>
<protein>
    <recommendedName>
        <fullName evidence="1">Glycosyl hydrolase family 95 N-terminal domain-containing protein</fullName>
    </recommendedName>
</protein>
<reference evidence="3" key="1">
    <citation type="journal article" date="2014" name="Science">
        <title>Ancient hybridizations among the ancestral genomes of bread wheat.</title>
        <authorList>
            <consortium name="International Wheat Genome Sequencing Consortium,"/>
            <person name="Marcussen T."/>
            <person name="Sandve S.R."/>
            <person name="Heier L."/>
            <person name="Spannagl M."/>
            <person name="Pfeifer M."/>
            <person name="Jakobsen K.S."/>
            <person name="Wulff B.B."/>
            <person name="Steuernagel B."/>
            <person name="Mayer K.F."/>
            <person name="Olsen O.A."/>
        </authorList>
    </citation>
    <scope>NUCLEOTIDE SEQUENCE [LARGE SCALE GENOMIC DNA]</scope>
    <source>
        <strain evidence="3">cv. AL8/78</strain>
    </source>
</reference>
<evidence type="ECO:0000313" key="2">
    <source>
        <dbReference type="EnsemblPlants" id="AET7Gv20953000.19"/>
    </source>
</evidence>
<reference evidence="2" key="4">
    <citation type="submission" date="2019-03" db="UniProtKB">
        <authorList>
            <consortium name="EnsemblPlants"/>
        </authorList>
    </citation>
    <scope>IDENTIFICATION</scope>
</reference>
<keyword evidence="3" id="KW-1185">Reference proteome</keyword>
<reference evidence="2" key="3">
    <citation type="journal article" date="2017" name="Nature">
        <title>Genome sequence of the progenitor of the wheat D genome Aegilops tauschii.</title>
        <authorList>
            <person name="Luo M.C."/>
            <person name="Gu Y.Q."/>
            <person name="Puiu D."/>
            <person name="Wang H."/>
            <person name="Twardziok S.O."/>
            <person name="Deal K.R."/>
            <person name="Huo N."/>
            <person name="Zhu T."/>
            <person name="Wang L."/>
            <person name="Wang Y."/>
            <person name="McGuire P.E."/>
            <person name="Liu S."/>
            <person name="Long H."/>
            <person name="Ramasamy R.K."/>
            <person name="Rodriguez J.C."/>
            <person name="Van S.L."/>
            <person name="Yuan L."/>
            <person name="Wang Z."/>
            <person name="Xia Z."/>
            <person name="Xiao L."/>
            <person name="Anderson O.D."/>
            <person name="Ouyang S."/>
            <person name="Liang Y."/>
            <person name="Zimin A.V."/>
            <person name="Pertea G."/>
            <person name="Qi P."/>
            <person name="Bennetzen J.L."/>
            <person name="Dai X."/>
            <person name="Dawson M.W."/>
            <person name="Muller H.G."/>
            <person name="Kugler K."/>
            <person name="Rivarola-Duarte L."/>
            <person name="Spannagl M."/>
            <person name="Mayer K.F.X."/>
            <person name="Lu F.H."/>
            <person name="Bevan M.W."/>
            <person name="Leroy P."/>
            <person name="Li P."/>
            <person name="You F.M."/>
            <person name="Sun Q."/>
            <person name="Liu Z."/>
            <person name="Lyons E."/>
            <person name="Wicker T."/>
            <person name="Salzberg S.L."/>
            <person name="Devos K.M."/>
            <person name="Dvorak J."/>
        </authorList>
    </citation>
    <scope>NUCLEOTIDE SEQUENCE [LARGE SCALE GENOMIC DNA]</scope>
    <source>
        <strain evidence="2">cv. AL8/78</strain>
    </source>
</reference>
<feature type="domain" description="Glycosyl hydrolase family 95 N-terminal" evidence="1">
    <location>
        <begin position="116"/>
        <end position="199"/>
    </location>
</feature>
<reference evidence="2" key="5">
    <citation type="journal article" date="2021" name="G3 (Bethesda)">
        <title>Aegilops tauschii genome assembly Aet v5.0 features greater sequence contiguity and improved annotation.</title>
        <authorList>
            <person name="Wang L."/>
            <person name="Zhu T."/>
            <person name="Rodriguez J.C."/>
            <person name="Deal K.R."/>
            <person name="Dubcovsky J."/>
            <person name="McGuire P.E."/>
            <person name="Lux T."/>
            <person name="Spannagl M."/>
            <person name="Mayer K.F.X."/>
            <person name="Baldrich P."/>
            <person name="Meyers B.C."/>
            <person name="Huo N."/>
            <person name="Gu Y.Q."/>
            <person name="Zhou H."/>
            <person name="Devos K.M."/>
            <person name="Bennetzen J.L."/>
            <person name="Unver T."/>
            <person name="Budak H."/>
            <person name="Gulick P.J."/>
            <person name="Galiba G."/>
            <person name="Kalapos B."/>
            <person name="Nelson D.R."/>
            <person name="Li P."/>
            <person name="You F.M."/>
            <person name="Luo M.C."/>
            <person name="Dvorak J."/>
        </authorList>
    </citation>
    <scope>NUCLEOTIDE SEQUENCE [LARGE SCALE GENOMIC DNA]</scope>
    <source>
        <strain evidence="2">cv. AL8/78</strain>
    </source>
</reference>
<dbReference type="Proteomes" id="UP000015105">
    <property type="component" value="Chromosome 7D"/>
</dbReference>
<name>A0A453SIT9_AEGTS</name>